<keyword evidence="2" id="KW-1185">Reference proteome</keyword>
<dbReference type="EMBL" id="CP000851">
    <property type="protein sequence ID" value="ABV87178.1"/>
    <property type="molecule type" value="Genomic_DNA"/>
</dbReference>
<reference evidence="1 2" key="1">
    <citation type="submission" date="2007-10" db="EMBL/GenBank/DDBJ databases">
        <title>Complete sequence of Shewanella pealeana ATCC 700345.</title>
        <authorList>
            <consortium name="US DOE Joint Genome Institute"/>
            <person name="Copeland A."/>
            <person name="Lucas S."/>
            <person name="Lapidus A."/>
            <person name="Barry K."/>
            <person name="Glavina del Rio T."/>
            <person name="Dalin E."/>
            <person name="Tice H."/>
            <person name="Pitluck S."/>
            <person name="Chertkov O."/>
            <person name="Brettin T."/>
            <person name="Bruce D."/>
            <person name="Detter J.C."/>
            <person name="Han C."/>
            <person name="Schmutz J."/>
            <person name="Larimer F."/>
            <person name="Land M."/>
            <person name="Hauser L."/>
            <person name="Kyrpides N."/>
            <person name="Kim E."/>
            <person name="Zhao J.-S.Z."/>
            <person name="Manno D."/>
            <person name="Hawari J."/>
            <person name="Richardson P."/>
        </authorList>
    </citation>
    <scope>NUCLEOTIDE SEQUENCE [LARGE SCALE GENOMIC DNA]</scope>
    <source>
        <strain evidence="2">ATCC 700345 / ANG-SQ1</strain>
    </source>
</reference>
<gene>
    <name evidence="1" type="ordered locus">Spea_1855</name>
</gene>
<name>A8H3P1_SHEPA</name>
<dbReference type="OrthoDB" id="6291144at2"/>
<dbReference type="Proteomes" id="UP000002608">
    <property type="component" value="Chromosome"/>
</dbReference>
<proteinExistence type="predicted"/>
<dbReference type="AlphaFoldDB" id="A8H3P1"/>
<dbReference type="STRING" id="398579.Spea_1855"/>
<dbReference type="RefSeq" id="WP_012155098.1">
    <property type="nucleotide sequence ID" value="NC_009901.1"/>
</dbReference>
<dbReference type="HOGENOM" id="CLU_2107345_0_0_6"/>
<dbReference type="KEGG" id="spl:Spea_1855"/>
<evidence type="ECO:0000313" key="1">
    <source>
        <dbReference type="EMBL" id="ABV87178.1"/>
    </source>
</evidence>
<protein>
    <submittedName>
        <fullName evidence="1">Uncharacterized protein</fullName>
    </submittedName>
</protein>
<dbReference type="eggNOG" id="ENOG5030TQH">
    <property type="taxonomic scope" value="Bacteria"/>
</dbReference>
<accession>A8H3P1</accession>
<sequence length="121" mass="13773">MAIEQTEIVALLSELECRTNFSIKKVTEYMLPKLKDPFYLYVDGKQAQLVIRPAYEVFKADLAALEGVNAKEQYCHYSEMTRFPKRVQKSVNGIHYGLAFSFDSADGLKGFIKQLITINQG</sequence>
<evidence type="ECO:0000313" key="2">
    <source>
        <dbReference type="Proteomes" id="UP000002608"/>
    </source>
</evidence>
<dbReference type="Gene3D" id="3.90.1150.40">
    <property type="entry name" value="Protein of unknown function DUF2002"/>
    <property type="match status" value="1"/>
</dbReference>
<organism evidence="1 2">
    <name type="scientific">Shewanella pealeana (strain ATCC 700345 / ANG-SQ1)</name>
    <dbReference type="NCBI Taxonomy" id="398579"/>
    <lineage>
        <taxon>Bacteria</taxon>
        <taxon>Pseudomonadati</taxon>
        <taxon>Pseudomonadota</taxon>
        <taxon>Gammaproteobacteria</taxon>
        <taxon>Alteromonadales</taxon>
        <taxon>Shewanellaceae</taxon>
        <taxon>Shewanella</taxon>
    </lineage>
</organism>